<dbReference type="Pfam" id="PF00185">
    <property type="entry name" value="OTCace"/>
    <property type="match status" value="1"/>
</dbReference>
<evidence type="ECO:0000256" key="5">
    <source>
        <dbReference type="ARBA" id="ARBA00043884"/>
    </source>
</evidence>
<dbReference type="InterPro" id="IPR006131">
    <property type="entry name" value="Asp_carbamoyltransf_Asp/Orn-bd"/>
</dbReference>
<dbReference type="GO" id="GO:0016597">
    <property type="term" value="F:amino acid binding"/>
    <property type="evidence" value="ECO:0007669"/>
    <property type="project" value="InterPro"/>
</dbReference>
<comment type="pathway">
    <text evidence="1 7">Pyrimidine metabolism; UMP biosynthesis via de novo pathway; (S)-dihydroorotate from bicarbonate: step 2/3.</text>
</comment>
<comment type="function">
    <text evidence="5 7">Catalyzes the condensation of carbamoyl phosphate and aspartate to form carbamoyl aspartate and inorganic phosphate, the committed step in the de novo pyrimidine nucleotide biosynthesis pathway.</text>
</comment>
<evidence type="ECO:0000256" key="3">
    <source>
        <dbReference type="ARBA" id="ARBA00022679"/>
    </source>
</evidence>
<feature type="binding site" evidence="7">
    <location>
        <position position="141"/>
    </location>
    <ligand>
        <name>carbamoyl phosphate</name>
        <dbReference type="ChEBI" id="CHEBI:58228"/>
    </ligand>
</feature>
<dbReference type="SUPFAM" id="SSF53671">
    <property type="entry name" value="Aspartate/ornithine carbamoyltransferase"/>
    <property type="match status" value="1"/>
</dbReference>
<dbReference type="GO" id="GO:0044205">
    <property type="term" value="P:'de novo' UMP biosynthetic process"/>
    <property type="evidence" value="ECO:0007669"/>
    <property type="project" value="UniProtKB-UniRule"/>
</dbReference>
<feature type="binding site" evidence="7">
    <location>
        <position position="60"/>
    </location>
    <ligand>
        <name>carbamoyl phosphate</name>
        <dbReference type="ChEBI" id="CHEBI:58228"/>
    </ligand>
</feature>
<evidence type="ECO:0000313" key="10">
    <source>
        <dbReference type="EMBL" id="SMG10967.1"/>
    </source>
</evidence>
<dbReference type="Gene3D" id="3.40.50.1370">
    <property type="entry name" value="Aspartate/ornithine carbamoyltransferase"/>
    <property type="match status" value="2"/>
</dbReference>
<feature type="binding site" evidence="7">
    <location>
        <position position="59"/>
    </location>
    <ligand>
        <name>carbamoyl phosphate</name>
        <dbReference type="ChEBI" id="CHEBI:58228"/>
    </ligand>
</feature>
<keyword evidence="4 7" id="KW-0665">Pyrimidine biosynthesis</keyword>
<evidence type="ECO:0000256" key="2">
    <source>
        <dbReference type="ARBA" id="ARBA00008896"/>
    </source>
</evidence>
<dbReference type="InterPro" id="IPR006130">
    <property type="entry name" value="Asp/Orn_carbamoylTrfase"/>
</dbReference>
<dbReference type="STRING" id="561720.SAMN06275492_101231"/>
<dbReference type="EC" id="2.1.3.2" evidence="7"/>
<name>A0A1X7I9U0_9BACT</name>
<dbReference type="PRINTS" id="PR00100">
    <property type="entry name" value="AOTCASE"/>
</dbReference>
<feature type="binding site" evidence="7">
    <location>
        <position position="171"/>
    </location>
    <ligand>
        <name>L-aspartate</name>
        <dbReference type="ChEBI" id="CHEBI:29991"/>
    </ligand>
</feature>
<dbReference type="HAMAP" id="MF_00001">
    <property type="entry name" value="Asp_carb_tr"/>
    <property type="match status" value="1"/>
</dbReference>
<dbReference type="UniPathway" id="UPA00070">
    <property type="reaction ID" value="UER00116"/>
</dbReference>
<dbReference type="InterPro" id="IPR006132">
    <property type="entry name" value="Asp/Orn_carbamoyltranf_P-bd"/>
</dbReference>
<accession>A0A1X7I9U0</accession>
<reference evidence="11" key="1">
    <citation type="submission" date="2017-04" db="EMBL/GenBank/DDBJ databases">
        <authorList>
            <person name="Varghese N."/>
            <person name="Submissions S."/>
        </authorList>
    </citation>
    <scope>NUCLEOTIDE SEQUENCE [LARGE SCALE GENOMIC DNA]</scope>
    <source>
        <strain evidence="11">USBA 82</strain>
    </source>
</reference>
<feature type="binding site" evidence="7">
    <location>
        <position position="225"/>
    </location>
    <ligand>
        <name>L-aspartate</name>
        <dbReference type="ChEBI" id="CHEBI:29991"/>
    </ligand>
</feature>
<evidence type="ECO:0000256" key="1">
    <source>
        <dbReference type="ARBA" id="ARBA00004852"/>
    </source>
</evidence>
<feature type="domain" description="Aspartate/ornithine carbamoyltransferase Asp/Orn-binding" evidence="8">
    <location>
        <begin position="158"/>
        <end position="301"/>
    </location>
</feature>
<dbReference type="PANTHER" id="PTHR45753:SF6">
    <property type="entry name" value="ASPARTATE CARBAMOYLTRANSFERASE"/>
    <property type="match status" value="1"/>
</dbReference>
<dbReference type="GO" id="GO:0005829">
    <property type="term" value="C:cytosol"/>
    <property type="evidence" value="ECO:0007669"/>
    <property type="project" value="TreeGrafter"/>
</dbReference>
<dbReference type="NCBIfam" id="NF002032">
    <property type="entry name" value="PRK00856.1"/>
    <property type="match status" value="1"/>
</dbReference>
<comment type="subunit">
    <text evidence="7">Heterododecamer (2C3:3R2) of six catalytic PyrB chains organized as two trimers (C3), and six regulatory PyrI chains organized as three dimers (R2).</text>
</comment>
<keyword evidence="11" id="KW-1185">Reference proteome</keyword>
<feature type="binding site" evidence="7">
    <location>
        <position position="87"/>
    </location>
    <ligand>
        <name>L-aspartate</name>
        <dbReference type="ChEBI" id="CHEBI:29991"/>
    </ligand>
</feature>
<evidence type="ECO:0000256" key="4">
    <source>
        <dbReference type="ARBA" id="ARBA00022975"/>
    </source>
</evidence>
<dbReference type="AlphaFoldDB" id="A0A1X7I9U0"/>
<dbReference type="InterPro" id="IPR036901">
    <property type="entry name" value="Asp/Orn_carbamoylTrfase_sf"/>
</dbReference>
<feature type="binding site" evidence="7">
    <location>
        <position position="138"/>
    </location>
    <ligand>
        <name>carbamoyl phosphate</name>
        <dbReference type="ChEBI" id="CHEBI:58228"/>
    </ligand>
</feature>
<feature type="binding site" evidence="7">
    <location>
        <position position="109"/>
    </location>
    <ligand>
        <name>carbamoyl phosphate</name>
        <dbReference type="ChEBI" id="CHEBI:58228"/>
    </ligand>
</feature>
<evidence type="ECO:0000313" key="11">
    <source>
        <dbReference type="Proteomes" id="UP000193355"/>
    </source>
</evidence>
<dbReference type="NCBIfam" id="TIGR00670">
    <property type="entry name" value="asp_carb_tr"/>
    <property type="match status" value="1"/>
</dbReference>
<protein>
    <recommendedName>
        <fullName evidence="7">Aspartate carbamoyltransferase</fullName>
        <ecNumber evidence="7">2.1.3.2</ecNumber>
    </recommendedName>
    <alternativeName>
        <fullName evidence="7">Aspartate transcarbamylase</fullName>
        <shortName evidence="7">ATCase</shortName>
    </alternativeName>
</protein>
<feature type="binding site" evidence="7">
    <location>
        <position position="265"/>
    </location>
    <ligand>
        <name>carbamoyl phosphate</name>
        <dbReference type="ChEBI" id="CHEBI:58228"/>
    </ligand>
</feature>
<dbReference type="PRINTS" id="PR00101">
    <property type="entry name" value="ATCASE"/>
</dbReference>
<evidence type="ECO:0000256" key="6">
    <source>
        <dbReference type="ARBA" id="ARBA00048859"/>
    </source>
</evidence>
<dbReference type="InterPro" id="IPR002082">
    <property type="entry name" value="Asp_carbamoyltransf"/>
</dbReference>
<comment type="similarity">
    <text evidence="2 7">Belongs to the aspartate/ornithine carbamoyltransferase superfamily. ATCase family.</text>
</comment>
<dbReference type="PROSITE" id="PS00097">
    <property type="entry name" value="CARBAMOYLTRANSFERASE"/>
    <property type="match status" value="1"/>
</dbReference>
<evidence type="ECO:0000256" key="7">
    <source>
        <dbReference type="HAMAP-Rule" id="MF_00001"/>
    </source>
</evidence>
<comment type="catalytic activity">
    <reaction evidence="6 7">
        <text>carbamoyl phosphate + L-aspartate = N-carbamoyl-L-aspartate + phosphate + H(+)</text>
        <dbReference type="Rhea" id="RHEA:20013"/>
        <dbReference type="ChEBI" id="CHEBI:15378"/>
        <dbReference type="ChEBI" id="CHEBI:29991"/>
        <dbReference type="ChEBI" id="CHEBI:32814"/>
        <dbReference type="ChEBI" id="CHEBI:43474"/>
        <dbReference type="ChEBI" id="CHEBI:58228"/>
        <dbReference type="EC" id="2.1.3.2"/>
    </reaction>
</comment>
<keyword evidence="3 7" id="KW-0808">Transferase</keyword>
<sequence>MSWERKGLTDLCDWSREDYEVFLGLASDYKRSLDSTSGRKKDILKGRVVVNLFFEPSTRTKVSFEMAEKLLGADVIDWSSSGSSLSKGETLRDTAWTLKAMGIDGLVVRHGRAGFPLFLQKLLPGVAIINGGDGARSHPTQALLDLLSATEALGSLDGVPVVIAGDVGHSRVARSVARAFSTMGARITFAGPKSLMPADVESLGGVYRPDGLQEVKDAGIVYLLRIQKERQQQEEFFPSTDEYHRYFGASTESIPQGTLIMHPGPINRGVEISSAVADGPNNLILDQVRSGVAARMAILDLCLGGVA</sequence>
<organism evidence="10 11">
    <name type="scientific">Dethiosulfovibrio salsuginis</name>
    <dbReference type="NCBI Taxonomy" id="561720"/>
    <lineage>
        <taxon>Bacteria</taxon>
        <taxon>Thermotogati</taxon>
        <taxon>Synergistota</taxon>
        <taxon>Synergistia</taxon>
        <taxon>Synergistales</taxon>
        <taxon>Dethiosulfovibrionaceae</taxon>
        <taxon>Dethiosulfovibrio</taxon>
    </lineage>
</organism>
<dbReference type="EMBL" id="FXBB01000001">
    <property type="protein sequence ID" value="SMG10967.1"/>
    <property type="molecule type" value="Genomic_DNA"/>
</dbReference>
<proteinExistence type="inferred from homology"/>
<dbReference type="RefSeq" id="WP_085543512.1">
    <property type="nucleotide sequence ID" value="NZ_FXBB01000001.1"/>
</dbReference>
<dbReference type="GO" id="GO:0004070">
    <property type="term" value="F:aspartate carbamoyltransferase activity"/>
    <property type="evidence" value="ECO:0007669"/>
    <property type="project" value="UniProtKB-UniRule"/>
</dbReference>
<dbReference type="PANTHER" id="PTHR45753">
    <property type="entry name" value="ORNITHINE CARBAMOYLTRANSFERASE, MITOCHONDRIAL"/>
    <property type="match status" value="1"/>
</dbReference>
<feature type="domain" description="Aspartate/ornithine carbamoyltransferase carbamoyl-P binding" evidence="9">
    <location>
        <begin position="8"/>
        <end position="150"/>
    </location>
</feature>
<evidence type="ECO:0000259" key="8">
    <source>
        <dbReference type="Pfam" id="PF00185"/>
    </source>
</evidence>
<dbReference type="Pfam" id="PF02729">
    <property type="entry name" value="OTCace_N"/>
    <property type="match status" value="1"/>
</dbReference>
<evidence type="ECO:0000259" key="9">
    <source>
        <dbReference type="Pfam" id="PF02729"/>
    </source>
</evidence>
<dbReference type="Proteomes" id="UP000193355">
    <property type="component" value="Unassembled WGS sequence"/>
</dbReference>
<dbReference type="GO" id="GO:0006520">
    <property type="term" value="P:amino acid metabolic process"/>
    <property type="evidence" value="ECO:0007669"/>
    <property type="project" value="InterPro"/>
</dbReference>
<feature type="binding site" evidence="7">
    <location>
        <position position="264"/>
    </location>
    <ligand>
        <name>carbamoyl phosphate</name>
        <dbReference type="ChEBI" id="CHEBI:58228"/>
    </ligand>
</feature>
<gene>
    <name evidence="7" type="primary">pyrB</name>
    <name evidence="10" type="ORF">SAMN06275492_101231</name>
</gene>
<dbReference type="OrthoDB" id="9802587at2"/>
<dbReference type="GO" id="GO:0006207">
    <property type="term" value="P:'de novo' pyrimidine nucleobase biosynthetic process"/>
    <property type="evidence" value="ECO:0007669"/>
    <property type="project" value="InterPro"/>
</dbReference>